<protein>
    <submittedName>
        <fullName evidence="6">Mechanosensitive ion channel family protein</fullName>
    </submittedName>
</protein>
<dbReference type="Proteomes" id="UP000292704">
    <property type="component" value="Unassembled WGS sequence"/>
</dbReference>
<evidence type="ECO:0000313" key="6">
    <source>
        <dbReference type="EMBL" id="RZH69722.1"/>
    </source>
</evidence>
<keyword evidence="2" id="KW-0472">Membrane</keyword>
<evidence type="ECO:0000256" key="1">
    <source>
        <dbReference type="SAM" id="MobiDB-lite"/>
    </source>
</evidence>
<dbReference type="InterPro" id="IPR058963">
    <property type="entry name" value="DUF8108_M"/>
</dbReference>
<feature type="compositionally biased region" description="Low complexity" evidence="1">
    <location>
        <begin position="14"/>
        <end position="26"/>
    </location>
</feature>
<proteinExistence type="predicted"/>
<dbReference type="InterPro" id="IPR058421">
    <property type="entry name" value="DUF8108_C"/>
</dbReference>
<keyword evidence="2" id="KW-0812">Transmembrane</keyword>
<feature type="region of interest" description="Disordered" evidence="1">
    <location>
        <begin position="14"/>
        <end position="56"/>
    </location>
</feature>
<gene>
    <name evidence="6" type="ORF">ELS17_08985</name>
</gene>
<reference evidence="6 7" key="1">
    <citation type="submission" date="2019-02" db="EMBL/GenBank/DDBJ databases">
        <title>Genome analysis provides insights into bioremediation potentialities and Haloocin production by Natrinema altunense strain 4.1R isolated from Chott Douz in Tunisian desert.</title>
        <authorList>
            <person name="Najjari A."/>
            <person name="Youssef N."/>
            <person name="Ben Dhia O."/>
            <person name="Ferjani R."/>
            <person name="El Hidri D."/>
            <person name="Ouzari H.I."/>
            <person name="Cherif A."/>
        </authorList>
    </citation>
    <scope>NUCLEOTIDE SEQUENCE [LARGE SCALE GENOMIC DNA]</scope>
    <source>
        <strain evidence="6 7">4.1R</strain>
    </source>
</reference>
<evidence type="ECO:0000259" key="4">
    <source>
        <dbReference type="Pfam" id="PF26438"/>
    </source>
</evidence>
<feature type="region of interest" description="Disordered" evidence="1">
    <location>
        <begin position="282"/>
        <end position="301"/>
    </location>
</feature>
<evidence type="ECO:0000259" key="5">
    <source>
        <dbReference type="Pfam" id="PF26440"/>
    </source>
</evidence>
<feature type="domain" description="DUF8108" evidence="5">
    <location>
        <begin position="138"/>
        <end position="196"/>
    </location>
</feature>
<dbReference type="Pfam" id="PF26413">
    <property type="entry name" value="DUF8108"/>
    <property type="match status" value="1"/>
</dbReference>
<dbReference type="InterPro" id="IPR058962">
    <property type="entry name" value="DUF8108_N"/>
</dbReference>
<accession>A0A482Y2L9</accession>
<feature type="compositionally biased region" description="Basic and acidic residues" evidence="1">
    <location>
        <begin position="30"/>
        <end position="40"/>
    </location>
</feature>
<evidence type="ECO:0000259" key="3">
    <source>
        <dbReference type="Pfam" id="PF26413"/>
    </source>
</evidence>
<evidence type="ECO:0000256" key="2">
    <source>
        <dbReference type="SAM" id="Phobius"/>
    </source>
</evidence>
<feature type="transmembrane region" description="Helical" evidence="2">
    <location>
        <begin position="146"/>
        <end position="167"/>
    </location>
</feature>
<feature type="domain" description="DUF8108" evidence="4">
    <location>
        <begin position="55"/>
        <end position="126"/>
    </location>
</feature>
<dbReference type="EMBL" id="SHMR01000001">
    <property type="protein sequence ID" value="RZH69722.1"/>
    <property type="molecule type" value="Genomic_DNA"/>
</dbReference>
<dbReference type="Pfam" id="PF26438">
    <property type="entry name" value="DUF8108_N"/>
    <property type="match status" value="1"/>
</dbReference>
<organism evidence="6 7">
    <name type="scientific">Natrinema altunense</name>
    <dbReference type="NCBI Taxonomy" id="222984"/>
    <lineage>
        <taxon>Archaea</taxon>
        <taxon>Methanobacteriati</taxon>
        <taxon>Methanobacteriota</taxon>
        <taxon>Stenosarchaea group</taxon>
        <taxon>Halobacteria</taxon>
        <taxon>Halobacteriales</taxon>
        <taxon>Natrialbaceae</taxon>
        <taxon>Natrinema</taxon>
    </lineage>
</organism>
<dbReference type="OrthoDB" id="53394at2157"/>
<comment type="caution">
    <text evidence="6">The sequence shown here is derived from an EMBL/GenBank/DDBJ whole genome shotgun (WGS) entry which is preliminary data.</text>
</comment>
<dbReference type="Pfam" id="PF26440">
    <property type="entry name" value="DUF8108_M"/>
    <property type="match status" value="1"/>
</dbReference>
<keyword evidence="2" id="KW-1133">Transmembrane helix</keyword>
<feature type="domain" description="DUF8108" evidence="3">
    <location>
        <begin position="201"/>
        <end position="268"/>
    </location>
</feature>
<feature type="transmembrane region" description="Helical" evidence="2">
    <location>
        <begin position="95"/>
        <end position="116"/>
    </location>
</feature>
<sequence length="301" mass="32360">MRYCPRCGAMTVRSSGRSRSAATSLSQPGAEHRPRSDTSREPGGTIGRDSNTATDRDRLERRIAAASREGWRLEHDFGDHAVLVRRTFGGVADHLLIALLTVWWTMGIGNVLYGAYRYVDGTERTVVRAESVDTARPDDTTTDSTLFRRGFAALGWVLAALTVAIGIQLGASAVGLGLFVLALGLAIAATSVLPSVSRRLENRHSVLTNGRTHTVDDRSVVAPDEPCAACTGPIDRGLERRYRAELCILGVPVTATGGRNYYCRQCANAESAATAAGDYAPVVDPEMNDSSAEPNAERDRL</sequence>
<feature type="transmembrane region" description="Helical" evidence="2">
    <location>
        <begin position="173"/>
        <end position="193"/>
    </location>
</feature>
<dbReference type="AlphaFoldDB" id="A0A482Y2L9"/>
<name>A0A482Y2L9_9EURY</name>
<evidence type="ECO:0000313" key="7">
    <source>
        <dbReference type="Proteomes" id="UP000292704"/>
    </source>
</evidence>